<dbReference type="EC" id="3.2.1.45" evidence="6"/>
<keyword evidence="2" id="KW-0732">Signal</keyword>
<dbReference type="RefSeq" id="WP_354557308.1">
    <property type="nucleotide sequence ID" value="NZ_JBEPMB010000005.1"/>
</dbReference>
<dbReference type="PANTHER" id="PTHR11069:SF23">
    <property type="entry name" value="LYSOSOMAL ACID GLUCOSYLCERAMIDASE"/>
    <property type="match status" value="1"/>
</dbReference>
<accession>A0ABV2J225</accession>
<evidence type="ECO:0000259" key="5">
    <source>
        <dbReference type="Pfam" id="PF02055"/>
    </source>
</evidence>
<dbReference type="SUPFAM" id="SSF51445">
    <property type="entry name" value="(Trans)glycosidases"/>
    <property type="match status" value="1"/>
</dbReference>
<dbReference type="Gene3D" id="3.20.20.80">
    <property type="entry name" value="Glycosidases"/>
    <property type="match status" value="1"/>
</dbReference>
<dbReference type="Pfam" id="PF02055">
    <property type="entry name" value="Glyco_hydro_30"/>
    <property type="match status" value="1"/>
</dbReference>
<keyword evidence="4 6" id="KW-0326">Glycosidase</keyword>
<gene>
    <name evidence="6" type="ORF">ABID16_003158</name>
</gene>
<proteinExistence type="inferred from homology"/>
<comment type="caution">
    <text evidence="6">The sequence shown here is derived from an EMBL/GenBank/DDBJ whole genome shotgun (WGS) entry which is preliminary data.</text>
</comment>
<evidence type="ECO:0000256" key="2">
    <source>
        <dbReference type="ARBA" id="ARBA00022729"/>
    </source>
</evidence>
<evidence type="ECO:0000256" key="1">
    <source>
        <dbReference type="ARBA" id="ARBA00005382"/>
    </source>
</evidence>
<dbReference type="Proteomes" id="UP001549047">
    <property type="component" value="Unassembled WGS sequence"/>
</dbReference>
<keyword evidence="7" id="KW-1185">Reference proteome</keyword>
<comment type="similarity">
    <text evidence="1 4">Belongs to the glycosyl hydrolase 30 family.</text>
</comment>
<feature type="domain" description="Glycosyl hydrolase family 30 TIM-barrel" evidence="5">
    <location>
        <begin position="37"/>
        <end position="362"/>
    </location>
</feature>
<protein>
    <submittedName>
        <fullName evidence="6">Glucosylceramidase</fullName>
        <ecNumber evidence="6">3.2.1.45</ecNumber>
    </submittedName>
</protein>
<dbReference type="EMBL" id="JBEPMB010000005">
    <property type="protein sequence ID" value="MET3614815.1"/>
    <property type="molecule type" value="Genomic_DNA"/>
</dbReference>
<dbReference type="PANTHER" id="PTHR11069">
    <property type="entry name" value="GLUCOSYLCERAMIDASE"/>
    <property type="match status" value="1"/>
</dbReference>
<evidence type="ECO:0000256" key="4">
    <source>
        <dbReference type="RuleBase" id="RU361188"/>
    </source>
</evidence>
<reference evidence="6 7" key="1">
    <citation type="submission" date="2024-06" db="EMBL/GenBank/DDBJ databases">
        <title>Genomic Encyclopedia of Type Strains, Phase IV (KMG-IV): sequencing the most valuable type-strain genomes for metagenomic binning, comparative biology and taxonomic classification.</title>
        <authorList>
            <person name="Goeker M."/>
        </authorList>
    </citation>
    <scope>NUCLEOTIDE SEQUENCE [LARGE SCALE GENOMIC DNA]</scope>
    <source>
        <strain evidence="6 7">DSM 29780</strain>
    </source>
</reference>
<sequence length="429" mass="48482">MRIRVSTKDTAWVEGEVRAVEGEADVAARGTVTENFKGFGACFNELSWIALQKTDAASREHLLHEVFSPEGLDFHYNRLPIGASDFAESWYSHNETEGDFAMEQFSIARDHRYLLPYYREARAAHGRDFTLFASPWSPPTWLKDHKAYNYGRLVWQEDHRKAHALYLSKFVEAYRDLGIRIDAIHVQNEPDSDQKFPSCCWTGERLGLFIRDDLGPMFDARGVDADIWLGTIERASFNDWVAPSLYDRHTRARLGGIGFQWAGKGAVQRTHQAAPDLPLIMTENECGDGANSWDYAHYVFDLAQHYLVNGVEAYVYWNLVLEQGGISTWGWQQNSMFCVDVEKGAVIANPEYQLMRHFARYVRGGAAVLDAAGRWAANTVLFRNADGTDVAVLQNPLNQDVEVRVGISNAVWSVTLPSKSFATLTNRDG</sequence>
<dbReference type="PRINTS" id="PR00843">
    <property type="entry name" value="GLHYDRLASE30"/>
</dbReference>
<organism evidence="6 7">
    <name type="scientific">Rhizobium aquaticum</name>
    <dbReference type="NCBI Taxonomy" id="1549636"/>
    <lineage>
        <taxon>Bacteria</taxon>
        <taxon>Pseudomonadati</taxon>
        <taxon>Pseudomonadota</taxon>
        <taxon>Alphaproteobacteria</taxon>
        <taxon>Hyphomicrobiales</taxon>
        <taxon>Rhizobiaceae</taxon>
        <taxon>Rhizobium/Agrobacterium group</taxon>
        <taxon>Rhizobium</taxon>
    </lineage>
</organism>
<evidence type="ECO:0000313" key="6">
    <source>
        <dbReference type="EMBL" id="MET3614815.1"/>
    </source>
</evidence>
<dbReference type="InterPro" id="IPR033453">
    <property type="entry name" value="Glyco_hydro_30_TIM-barrel"/>
</dbReference>
<dbReference type="GO" id="GO:0004348">
    <property type="term" value="F:glucosylceramidase activity"/>
    <property type="evidence" value="ECO:0007669"/>
    <property type="project" value="UniProtKB-EC"/>
</dbReference>
<evidence type="ECO:0000256" key="3">
    <source>
        <dbReference type="ARBA" id="ARBA00022801"/>
    </source>
</evidence>
<name>A0ABV2J225_9HYPH</name>
<evidence type="ECO:0000313" key="7">
    <source>
        <dbReference type="Proteomes" id="UP001549047"/>
    </source>
</evidence>
<dbReference type="InterPro" id="IPR017853">
    <property type="entry name" value="GH"/>
</dbReference>
<keyword evidence="3 4" id="KW-0378">Hydrolase</keyword>
<dbReference type="InterPro" id="IPR001139">
    <property type="entry name" value="Glyco_hydro_30"/>
</dbReference>